<reference evidence="2" key="1">
    <citation type="journal article" date="2019" name="Int. J. Syst. Evol. Microbiol.">
        <title>The Global Catalogue of Microorganisms (GCM) 10K type strain sequencing project: providing services to taxonomists for standard genome sequencing and annotation.</title>
        <authorList>
            <consortium name="The Broad Institute Genomics Platform"/>
            <consortium name="The Broad Institute Genome Sequencing Center for Infectious Disease"/>
            <person name="Wu L."/>
            <person name="Ma J."/>
        </authorList>
    </citation>
    <scope>NUCLEOTIDE SEQUENCE [LARGE SCALE GENOMIC DNA]</scope>
    <source>
        <strain evidence="2">JCM 17555</strain>
    </source>
</reference>
<dbReference type="RefSeq" id="WP_344808523.1">
    <property type="nucleotide sequence ID" value="NZ_BAABBO010000017.1"/>
</dbReference>
<evidence type="ECO:0000313" key="2">
    <source>
        <dbReference type="Proteomes" id="UP001501337"/>
    </source>
</evidence>
<accession>A0ABP7PYS2</accession>
<keyword evidence="2" id="KW-1185">Reference proteome</keyword>
<dbReference type="Proteomes" id="UP001501337">
    <property type="component" value="Unassembled WGS sequence"/>
</dbReference>
<comment type="caution">
    <text evidence="1">The sequence shown here is derived from an EMBL/GenBank/DDBJ whole genome shotgun (WGS) entry which is preliminary data.</text>
</comment>
<gene>
    <name evidence="1" type="ORF">GCM10022278_33470</name>
</gene>
<name>A0ABP7PYS2_9GAMM</name>
<protein>
    <submittedName>
        <fullName evidence="1">Uncharacterized protein</fullName>
    </submittedName>
</protein>
<evidence type="ECO:0000313" key="1">
    <source>
        <dbReference type="EMBL" id="GAA3973658.1"/>
    </source>
</evidence>
<proteinExistence type="predicted"/>
<organism evidence="1 2">
    <name type="scientific">Allohahella marinimesophila</name>
    <dbReference type="NCBI Taxonomy" id="1054972"/>
    <lineage>
        <taxon>Bacteria</taxon>
        <taxon>Pseudomonadati</taxon>
        <taxon>Pseudomonadota</taxon>
        <taxon>Gammaproteobacteria</taxon>
        <taxon>Oceanospirillales</taxon>
        <taxon>Hahellaceae</taxon>
        <taxon>Allohahella</taxon>
    </lineage>
</organism>
<sequence length="66" mass="7280">MQPVESFQHNPAPVPGQLIYGQFVGGEYTCRRELDGYYTRTGALLLDTTGLPAQPLSWQPIRTTAA</sequence>
<dbReference type="EMBL" id="BAABBO010000017">
    <property type="protein sequence ID" value="GAA3973658.1"/>
    <property type="molecule type" value="Genomic_DNA"/>
</dbReference>